<dbReference type="HOGENOM" id="CLU_3241553_0_0_6"/>
<feature type="compositionally biased region" description="Polar residues" evidence="1">
    <location>
        <begin position="31"/>
        <end position="42"/>
    </location>
</feature>
<organism evidence="2 3">
    <name type="scientific">Xenorhabdus bovienii str. feltiae Moldova</name>
    <dbReference type="NCBI Taxonomy" id="1398200"/>
    <lineage>
        <taxon>Bacteria</taxon>
        <taxon>Pseudomonadati</taxon>
        <taxon>Pseudomonadota</taxon>
        <taxon>Gammaproteobacteria</taxon>
        <taxon>Enterobacterales</taxon>
        <taxon>Morganellaceae</taxon>
        <taxon>Xenorhabdus</taxon>
    </lineage>
</organism>
<feature type="compositionally biased region" description="Basic residues" evidence="1">
    <location>
        <begin position="16"/>
        <end position="26"/>
    </location>
</feature>
<protein>
    <submittedName>
        <fullName evidence="2">Uncharacterized protein</fullName>
    </submittedName>
</protein>
<dbReference type="EMBL" id="CBSV010000202">
    <property type="protein sequence ID" value="CDH02672.1"/>
    <property type="molecule type" value="Genomic_DNA"/>
</dbReference>
<name>A0A077NKS7_XENBV</name>
<evidence type="ECO:0000313" key="3">
    <source>
        <dbReference type="Proteomes" id="UP000028487"/>
    </source>
</evidence>
<dbReference type="Proteomes" id="UP000028487">
    <property type="component" value="Unassembled WGS sequence"/>
</dbReference>
<feature type="region of interest" description="Disordered" evidence="1">
    <location>
        <begin position="16"/>
        <end position="42"/>
    </location>
</feature>
<gene>
    <name evidence="2" type="ORF">XBFM1_320010</name>
</gene>
<sequence length="42" mass="4809">MNMRFDLIETGSHREIKKGKIEKKNKKGTELPTSNPSPILLK</sequence>
<evidence type="ECO:0000256" key="1">
    <source>
        <dbReference type="SAM" id="MobiDB-lite"/>
    </source>
</evidence>
<dbReference type="AlphaFoldDB" id="A0A077NKS7"/>
<accession>A0A077NKS7</accession>
<comment type="caution">
    <text evidence="2">The sequence shown here is derived from an EMBL/GenBank/DDBJ whole genome shotgun (WGS) entry which is preliminary data.</text>
</comment>
<evidence type="ECO:0000313" key="2">
    <source>
        <dbReference type="EMBL" id="CDH02672.1"/>
    </source>
</evidence>
<reference evidence="2" key="1">
    <citation type="submission" date="2013-07" db="EMBL/GenBank/DDBJ databases">
        <title>Sub-species coevolution in mutualistic symbiosis.</title>
        <authorList>
            <person name="Murfin K."/>
            <person name="Klassen J."/>
            <person name="Lee M."/>
            <person name="Forst S."/>
            <person name="Stock P."/>
            <person name="Goodrich-Blair H."/>
        </authorList>
    </citation>
    <scope>NUCLEOTIDE SEQUENCE [LARGE SCALE GENOMIC DNA]</scope>
    <source>
        <strain evidence="2">Feltiae Moldova</strain>
    </source>
</reference>
<proteinExistence type="predicted"/>